<dbReference type="SUPFAM" id="SSF55424">
    <property type="entry name" value="FAD/NAD-linked reductases, dimerisation (C-terminal) domain"/>
    <property type="match status" value="1"/>
</dbReference>
<evidence type="ECO:0000256" key="7">
    <source>
        <dbReference type="ARBA" id="ARBA00023002"/>
    </source>
</evidence>
<dbReference type="CDD" id="cd00158">
    <property type="entry name" value="RHOD"/>
    <property type="match status" value="1"/>
</dbReference>
<dbReference type="Pfam" id="PF07992">
    <property type="entry name" value="Pyr_redox_2"/>
    <property type="match status" value="1"/>
</dbReference>
<dbReference type="Pfam" id="PF02518">
    <property type="entry name" value="HATPase_c"/>
    <property type="match status" value="1"/>
</dbReference>
<dbReference type="InterPro" id="IPR036873">
    <property type="entry name" value="Rhodanese-like_dom_sf"/>
</dbReference>
<accession>A0AAW6TW93</accession>
<evidence type="ECO:0000256" key="1">
    <source>
        <dbReference type="ARBA" id="ARBA00000085"/>
    </source>
</evidence>
<dbReference type="PROSITE" id="PS50109">
    <property type="entry name" value="HIS_KIN"/>
    <property type="match status" value="1"/>
</dbReference>
<comment type="cofactor">
    <cofactor evidence="2">
        <name>FAD</name>
        <dbReference type="ChEBI" id="CHEBI:57692"/>
    </cofactor>
</comment>
<evidence type="ECO:0000259" key="10">
    <source>
        <dbReference type="PROSITE" id="PS50206"/>
    </source>
</evidence>
<reference evidence="11" key="1">
    <citation type="submission" date="2023-05" db="EMBL/GenBank/DDBJ databases">
        <title>Anaerotaeda fermentans gen. nov., sp. nov., a novel anaerobic planctomycete of the new family within the order Sedimentisphaerales isolated from Taman Peninsula, Russia.</title>
        <authorList>
            <person name="Khomyakova M.A."/>
            <person name="Merkel A.Y."/>
            <person name="Slobodkin A.I."/>
        </authorList>
    </citation>
    <scope>NUCLEOTIDE SEQUENCE</scope>
    <source>
        <strain evidence="11">M17dextr</strain>
    </source>
</reference>
<dbReference type="SMART" id="SM00450">
    <property type="entry name" value="RHOD"/>
    <property type="match status" value="1"/>
</dbReference>
<dbReference type="InterPro" id="IPR003661">
    <property type="entry name" value="HisK_dim/P_dom"/>
</dbReference>
<protein>
    <recommendedName>
        <fullName evidence="4">histidine kinase</fullName>
        <ecNumber evidence="4">2.7.13.3</ecNumber>
    </recommendedName>
</protein>
<name>A0AAW6TW93_9BACT</name>
<keyword evidence="5" id="KW-0285">Flavoprotein</keyword>
<evidence type="ECO:0000256" key="4">
    <source>
        <dbReference type="ARBA" id="ARBA00012438"/>
    </source>
</evidence>
<dbReference type="CDD" id="cd00082">
    <property type="entry name" value="HisKA"/>
    <property type="match status" value="1"/>
</dbReference>
<dbReference type="Gene3D" id="3.30.565.10">
    <property type="entry name" value="Histidine kinase-like ATPase, C-terminal domain"/>
    <property type="match status" value="1"/>
</dbReference>
<keyword evidence="7" id="KW-0560">Oxidoreductase</keyword>
<dbReference type="SUPFAM" id="SSF52821">
    <property type="entry name" value="Rhodanese/Cell cycle control phosphatase"/>
    <property type="match status" value="1"/>
</dbReference>
<evidence type="ECO:0000256" key="5">
    <source>
        <dbReference type="ARBA" id="ARBA00022630"/>
    </source>
</evidence>
<dbReference type="InterPro" id="IPR005467">
    <property type="entry name" value="His_kinase_dom"/>
</dbReference>
<keyword evidence="12" id="KW-1185">Reference proteome</keyword>
<proteinExistence type="inferred from homology"/>
<dbReference type="SMART" id="SM00388">
    <property type="entry name" value="HisKA"/>
    <property type="match status" value="1"/>
</dbReference>
<dbReference type="SMART" id="SM00387">
    <property type="entry name" value="HATPase_c"/>
    <property type="match status" value="1"/>
</dbReference>
<dbReference type="EC" id="2.7.13.3" evidence="4"/>
<evidence type="ECO:0000256" key="2">
    <source>
        <dbReference type="ARBA" id="ARBA00001974"/>
    </source>
</evidence>
<organism evidence="11 12">
    <name type="scientific">Anaerobaca lacustris</name>
    <dbReference type="NCBI Taxonomy" id="3044600"/>
    <lineage>
        <taxon>Bacteria</taxon>
        <taxon>Pseudomonadati</taxon>
        <taxon>Planctomycetota</taxon>
        <taxon>Phycisphaerae</taxon>
        <taxon>Sedimentisphaerales</taxon>
        <taxon>Anaerobacaceae</taxon>
        <taxon>Anaerobaca</taxon>
    </lineage>
</organism>
<evidence type="ECO:0000256" key="8">
    <source>
        <dbReference type="ARBA" id="ARBA00023284"/>
    </source>
</evidence>
<dbReference type="InterPro" id="IPR050260">
    <property type="entry name" value="FAD-bd_OxRdtase"/>
</dbReference>
<evidence type="ECO:0000259" key="9">
    <source>
        <dbReference type="PROSITE" id="PS50109"/>
    </source>
</evidence>
<dbReference type="InterPro" id="IPR003594">
    <property type="entry name" value="HATPase_dom"/>
</dbReference>
<keyword evidence="8" id="KW-0676">Redox-active center</keyword>
<feature type="domain" description="Histidine kinase" evidence="9">
    <location>
        <begin position="20"/>
        <end position="240"/>
    </location>
</feature>
<dbReference type="InterPro" id="IPR001763">
    <property type="entry name" value="Rhodanese-like_dom"/>
</dbReference>
<evidence type="ECO:0000256" key="3">
    <source>
        <dbReference type="ARBA" id="ARBA00009130"/>
    </source>
</evidence>
<dbReference type="InterPro" id="IPR036890">
    <property type="entry name" value="HATPase_C_sf"/>
</dbReference>
<comment type="catalytic activity">
    <reaction evidence="1">
        <text>ATP + protein L-histidine = ADP + protein N-phospho-L-histidine.</text>
        <dbReference type="EC" id="2.7.13.3"/>
    </reaction>
</comment>
<comment type="similarity">
    <text evidence="3">Belongs to the class-III pyridine nucleotide-disulfide oxidoreductase family.</text>
</comment>
<evidence type="ECO:0000313" key="12">
    <source>
        <dbReference type="Proteomes" id="UP001431776"/>
    </source>
</evidence>
<dbReference type="EMBL" id="JASCXX010000002">
    <property type="protein sequence ID" value="MDI6447759.1"/>
    <property type="molecule type" value="Genomic_DNA"/>
</dbReference>
<dbReference type="Pfam" id="PF00581">
    <property type="entry name" value="Rhodanese"/>
    <property type="match status" value="1"/>
</dbReference>
<dbReference type="Pfam" id="PF02852">
    <property type="entry name" value="Pyr_redox_dim"/>
    <property type="match status" value="1"/>
</dbReference>
<gene>
    <name evidence="11" type="ORF">QJ522_01790</name>
</gene>
<dbReference type="AlphaFoldDB" id="A0AAW6TW93"/>
<dbReference type="InterPro" id="IPR036097">
    <property type="entry name" value="HisK_dim/P_sf"/>
</dbReference>
<dbReference type="SUPFAM" id="SSF55874">
    <property type="entry name" value="ATPase domain of HSP90 chaperone/DNA topoisomerase II/histidine kinase"/>
    <property type="match status" value="1"/>
</dbReference>
<dbReference type="Gene3D" id="3.50.50.60">
    <property type="entry name" value="FAD/NAD(P)-binding domain"/>
    <property type="match status" value="2"/>
</dbReference>
<dbReference type="InterPro" id="IPR016156">
    <property type="entry name" value="FAD/NAD-linked_Rdtase_dimer_sf"/>
</dbReference>
<dbReference type="InterPro" id="IPR023753">
    <property type="entry name" value="FAD/NAD-binding_dom"/>
</dbReference>
<feature type="domain" description="Rhodanese" evidence="10">
    <location>
        <begin position="726"/>
        <end position="811"/>
    </location>
</feature>
<dbReference type="GO" id="GO:0016491">
    <property type="term" value="F:oxidoreductase activity"/>
    <property type="evidence" value="ECO:0007669"/>
    <property type="project" value="UniProtKB-KW"/>
</dbReference>
<dbReference type="Gene3D" id="3.40.250.10">
    <property type="entry name" value="Rhodanese-like domain"/>
    <property type="match status" value="1"/>
</dbReference>
<dbReference type="PROSITE" id="PS50206">
    <property type="entry name" value="RHODANESE_3"/>
    <property type="match status" value="1"/>
</dbReference>
<dbReference type="SUPFAM" id="SSF47384">
    <property type="entry name" value="Homodimeric domain of signal transducing histidine kinase"/>
    <property type="match status" value="1"/>
</dbReference>
<dbReference type="GO" id="GO:0000155">
    <property type="term" value="F:phosphorelay sensor kinase activity"/>
    <property type="evidence" value="ECO:0007669"/>
    <property type="project" value="InterPro"/>
</dbReference>
<sequence length="811" mass="86388">MAEEIDNKPGQSEILQFASLIAHQLKSPISTISTLLDVLATEVAGPLTPKQKDLIARANLRCDEGVATVRRMLAIVSALGRQEHIDGVVDVAGIVRSTRTRYEEKAIEYGLTFVVQAEDEPVYVHGTEPALTEALDALIDNAFKYTPSHGQVRLTLTAEPANRLIHLCVADSGVGIPEGMREKVFEPFHRTASARSSTRGGVGLGLSFVKAVVEALGGTVQAGKADLGGARLDIQLPMADPSEIDSLTDSDRSSAMKVVIVGGVAAGPKVAAKVIRLMPHASVTVVEKGQFLSYAGCGLPYYISGQVKNHAELMSTPMGALRDAVFFQKVKNVRILSRTEAIKIDRAARSVRVKELGSRKEFDLEYDKLVLATGASPIRPSIPGHDLDNIFCLHGVQDAEGIKAGLSGDRARDVVIVGGGLIGMETTEALARSGCRVTIVEMQPQTLGILDAEMARLVELHLESNGVKVLTNTKVCAFEGDGKVHRVVTDRGTLAADLVIMGIGVRPNTALARAAGLEIGETGGIKVSEQMRTSDPDIYAAGDCVECTDILTGRPAYVPLGSTANKQGRVAAVNLCGGEDAFPGILGSTICKVFDYCVARTGLTERAAKELGYTVTVALAPAPDRANYLSTARLLLLKLVVDRDTRRLLGVQAVGPGAGDKRIDVAATAIAAGMTVDQVAGLDLSYAPPYSPAMDNLITAANVARNKLDGHMVGVSAEEVHRMLRDKKDFVFLDVRTPGEHDQVRLPGATLIPLATLRGRIEEIPKGKPIVTFGQISLRGYEAALILRASGFEDIRVLDGGIAMWPYEKLQ</sequence>
<dbReference type="PANTHER" id="PTHR43429:SF1">
    <property type="entry name" value="NAD(P)H SULFUR OXIDOREDUCTASE (COA-DEPENDENT)"/>
    <property type="match status" value="1"/>
</dbReference>
<evidence type="ECO:0000256" key="6">
    <source>
        <dbReference type="ARBA" id="ARBA00022827"/>
    </source>
</evidence>
<keyword evidence="6" id="KW-0274">FAD</keyword>
<dbReference type="PRINTS" id="PR00411">
    <property type="entry name" value="PNDRDTASEI"/>
</dbReference>
<dbReference type="Proteomes" id="UP001431776">
    <property type="component" value="Unassembled WGS sequence"/>
</dbReference>
<dbReference type="SUPFAM" id="SSF51905">
    <property type="entry name" value="FAD/NAD(P)-binding domain"/>
    <property type="match status" value="2"/>
</dbReference>
<evidence type="ECO:0000313" key="11">
    <source>
        <dbReference type="EMBL" id="MDI6447759.1"/>
    </source>
</evidence>
<dbReference type="RefSeq" id="WP_349243171.1">
    <property type="nucleotide sequence ID" value="NZ_JASCXX010000002.1"/>
</dbReference>
<dbReference type="PRINTS" id="PR00368">
    <property type="entry name" value="FADPNR"/>
</dbReference>
<dbReference type="InterPro" id="IPR004099">
    <property type="entry name" value="Pyr_nucl-diS_OxRdtase_dimer"/>
</dbReference>
<dbReference type="InterPro" id="IPR036188">
    <property type="entry name" value="FAD/NAD-bd_sf"/>
</dbReference>
<comment type="caution">
    <text evidence="11">The sequence shown here is derived from an EMBL/GenBank/DDBJ whole genome shotgun (WGS) entry which is preliminary data.</text>
</comment>
<dbReference type="PANTHER" id="PTHR43429">
    <property type="entry name" value="PYRIDINE NUCLEOTIDE-DISULFIDE OXIDOREDUCTASE DOMAIN-CONTAINING"/>
    <property type="match status" value="1"/>
</dbReference>